<name>A0AA88YB20_PINIB</name>
<proteinExistence type="predicted"/>
<dbReference type="Proteomes" id="UP001186944">
    <property type="component" value="Unassembled WGS sequence"/>
</dbReference>
<evidence type="ECO:0000313" key="3">
    <source>
        <dbReference type="Proteomes" id="UP001186944"/>
    </source>
</evidence>
<sequence>MDCTVEEMVTIGKTECCTMEGVVGCCKKGERWNQMIAIGVGIGVTFVVMATLCFYCLWCKVDTIPCLGRLQKRLERKYYVVEKKLPCCASRVERRKMEEEIMKRSKDQPAFSLPPDVQDRTNKDEWWNGQFIKNS</sequence>
<keyword evidence="1" id="KW-0812">Transmembrane</keyword>
<comment type="caution">
    <text evidence="2">The sequence shown here is derived from an EMBL/GenBank/DDBJ whole genome shotgun (WGS) entry which is preliminary data.</text>
</comment>
<organism evidence="2 3">
    <name type="scientific">Pinctada imbricata</name>
    <name type="common">Atlantic pearl-oyster</name>
    <name type="synonym">Pinctada martensii</name>
    <dbReference type="NCBI Taxonomy" id="66713"/>
    <lineage>
        <taxon>Eukaryota</taxon>
        <taxon>Metazoa</taxon>
        <taxon>Spiralia</taxon>
        <taxon>Lophotrochozoa</taxon>
        <taxon>Mollusca</taxon>
        <taxon>Bivalvia</taxon>
        <taxon>Autobranchia</taxon>
        <taxon>Pteriomorphia</taxon>
        <taxon>Pterioida</taxon>
        <taxon>Pterioidea</taxon>
        <taxon>Pteriidae</taxon>
        <taxon>Pinctada</taxon>
    </lineage>
</organism>
<reference evidence="2" key="1">
    <citation type="submission" date="2019-08" db="EMBL/GenBank/DDBJ databases">
        <title>The improved chromosome-level genome for the pearl oyster Pinctada fucata martensii using PacBio sequencing and Hi-C.</title>
        <authorList>
            <person name="Zheng Z."/>
        </authorList>
    </citation>
    <scope>NUCLEOTIDE SEQUENCE</scope>
    <source>
        <strain evidence="2">ZZ-2019</strain>
        <tissue evidence="2">Adductor muscle</tissue>
    </source>
</reference>
<evidence type="ECO:0000256" key="1">
    <source>
        <dbReference type="SAM" id="Phobius"/>
    </source>
</evidence>
<keyword evidence="1" id="KW-1133">Transmembrane helix</keyword>
<accession>A0AA88YB20</accession>
<keyword evidence="3" id="KW-1185">Reference proteome</keyword>
<gene>
    <name evidence="2" type="ORF">FSP39_003035</name>
</gene>
<protein>
    <submittedName>
        <fullName evidence="2">Uncharacterized protein</fullName>
    </submittedName>
</protein>
<dbReference type="AlphaFoldDB" id="A0AA88YB20"/>
<feature type="transmembrane region" description="Helical" evidence="1">
    <location>
        <begin position="36"/>
        <end position="58"/>
    </location>
</feature>
<dbReference type="EMBL" id="VSWD01000005">
    <property type="protein sequence ID" value="KAK3101368.1"/>
    <property type="molecule type" value="Genomic_DNA"/>
</dbReference>
<evidence type="ECO:0000313" key="2">
    <source>
        <dbReference type="EMBL" id="KAK3101368.1"/>
    </source>
</evidence>
<keyword evidence="1" id="KW-0472">Membrane</keyword>